<dbReference type="EMBL" id="JAIWYP010000005">
    <property type="protein sequence ID" value="KAH3824000.1"/>
    <property type="molecule type" value="Genomic_DNA"/>
</dbReference>
<evidence type="ECO:0000313" key="4">
    <source>
        <dbReference type="EMBL" id="KAH3824000.1"/>
    </source>
</evidence>
<reference evidence="4" key="1">
    <citation type="journal article" date="2019" name="bioRxiv">
        <title>The Genome of the Zebra Mussel, Dreissena polymorpha: A Resource for Invasive Species Research.</title>
        <authorList>
            <person name="McCartney M.A."/>
            <person name="Auch B."/>
            <person name="Kono T."/>
            <person name="Mallez S."/>
            <person name="Zhang Y."/>
            <person name="Obille A."/>
            <person name="Becker A."/>
            <person name="Abrahante J.E."/>
            <person name="Garbe J."/>
            <person name="Badalamenti J.P."/>
            <person name="Herman A."/>
            <person name="Mangelson H."/>
            <person name="Liachko I."/>
            <person name="Sullivan S."/>
            <person name="Sone E.D."/>
            <person name="Koren S."/>
            <person name="Silverstein K.A.T."/>
            <person name="Beckman K.B."/>
            <person name="Gohl D.M."/>
        </authorList>
    </citation>
    <scope>NUCLEOTIDE SEQUENCE</scope>
    <source>
        <strain evidence="4">Duluth1</strain>
        <tissue evidence="4">Whole animal</tissue>
    </source>
</reference>
<dbReference type="PROSITE" id="PS50297">
    <property type="entry name" value="ANK_REP_REGION"/>
    <property type="match status" value="1"/>
</dbReference>
<accession>A0A9D4JTE8</accession>
<dbReference type="PANTHER" id="PTHR24201">
    <property type="entry name" value="ANK_REP_REGION DOMAIN-CONTAINING PROTEIN"/>
    <property type="match status" value="1"/>
</dbReference>
<evidence type="ECO:0000256" key="3">
    <source>
        <dbReference type="PROSITE-ProRule" id="PRU00023"/>
    </source>
</evidence>
<evidence type="ECO:0000313" key="5">
    <source>
        <dbReference type="Proteomes" id="UP000828390"/>
    </source>
</evidence>
<evidence type="ECO:0000256" key="2">
    <source>
        <dbReference type="ARBA" id="ARBA00023043"/>
    </source>
</evidence>
<sequence>MTEGFAALHICAANDHVEIASELIQAKADINIRNPEGLTPCTSLCRRATNELCNCLLMREAIKVLSHEDASLLGVSMGNDETGIQISCMLIEAKGSLEVKNKQGKTPLDLCSDFTTREFLKRLV</sequence>
<dbReference type="Gene3D" id="1.25.40.20">
    <property type="entry name" value="Ankyrin repeat-containing domain"/>
    <property type="match status" value="1"/>
</dbReference>
<dbReference type="SMART" id="SM00248">
    <property type="entry name" value="ANK"/>
    <property type="match status" value="2"/>
</dbReference>
<feature type="repeat" description="ANK" evidence="3">
    <location>
        <begin position="3"/>
        <end position="35"/>
    </location>
</feature>
<keyword evidence="2 3" id="KW-0040">ANK repeat</keyword>
<dbReference type="PROSITE" id="PS50088">
    <property type="entry name" value="ANK_REPEAT"/>
    <property type="match status" value="1"/>
</dbReference>
<comment type="caution">
    <text evidence="4">The sequence shown here is derived from an EMBL/GenBank/DDBJ whole genome shotgun (WGS) entry which is preliminary data.</text>
</comment>
<organism evidence="4 5">
    <name type="scientific">Dreissena polymorpha</name>
    <name type="common">Zebra mussel</name>
    <name type="synonym">Mytilus polymorpha</name>
    <dbReference type="NCBI Taxonomy" id="45954"/>
    <lineage>
        <taxon>Eukaryota</taxon>
        <taxon>Metazoa</taxon>
        <taxon>Spiralia</taxon>
        <taxon>Lophotrochozoa</taxon>
        <taxon>Mollusca</taxon>
        <taxon>Bivalvia</taxon>
        <taxon>Autobranchia</taxon>
        <taxon>Heteroconchia</taxon>
        <taxon>Euheterodonta</taxon>
        <taxon>Imparidentia</taxon>
        <taxon>Neoheterodontei</taxon>
        <taxon>Myida</taxon>
        <taxon>Dreissenoidea</taxon>
        <taxon>Dreissenidae</taxon>
        <taxon>Dreissena</taxon>
    </lineage>
</organism>
<proteinExistence type="predicted"/>
<dbReference type="AlphaFoldDB" id="A0A9D4JTE8"/>
<evidence type="ECO:0000256" key="1">
    <source>
        <dbReference type="ARBA" id="ARBA00022737"/>
    </source>
</evidence>
<name>A0A9D4JTE8_DREPO</name>
<dbReference type="SUPFAM" id="SSF48403">
    <property type="entry name" value="Ankyrin repeat"/>
    <property type="match status" value="1"/>
</dbReference>
<dbReference type="Proteomes" id="UP000828390">
    <property type="component" value="Unassembled WGS sequence"/>
</dbReference>
<keyword evidence="1" id="KW-0677">Repeat</keyword>
<dbReference type="InterPro" id="IPR050776">
    <property type="entry name" value="Ank_Repeat/CDKN_Inhibitor"/>
</dbReference>
<dbReference type="InterPro" id="IPR036770">
    <property type="entry name" value="Ankyrin_rpt-contain_sf"/>
</dbReference>
<dbReference type="InterPro" id="IPR002110">
    <property type="entry name" value="Ankyrin_rpt"/>
</dbReference>
<gene>
    <name evidence="4" type="ORF">DPMN_125828</name>
</gene>
<dbReference type="Pfam" id="PF00023">
    <property type="entry name" value="Ank"/>
    <property type="match status" value="1"/>
</dbReference>
<reference evidence="4" key="2">
    <citation type="submission" date="2020-11" db="EMBL/GenBank/DDBJ databases">
        <authorList>
            <person name="McCartney M.A."/>
            <person name="Auch B."/>
            <person name="Kono T."/>
            <person name="Mallez S."/>
            <person name="Becker A."/>
            <person name="Gohl D.M."/>
            <person name="Silverstein K.A.T."/>
            <person name="Koren S."/>
            <person name="Bechman K.B."/>
            <person name="Herman A."/>
            <person name="Abrahante J.E."/>
            <person name="Garbe J."/>
        </authorList>
    </citation>
    <scope>NUCLEOTIDE SEQUENCE</scope>
    <source>
        <strain evidence="4">Duluth1</strain>
        <tissue evidence="4">Whole animal</tissue>
    </source>
</reference>
<protein>
    <submittedName>
        <fullName evidence="4">Uncharacterized protein</fullName>
    </submittedName>
</protein>
<keyword evidence="5" id="KW-1185">Reference proteome</keyword>